<gene>
    <name evidence="2" type="ORF">GGX14DRAFT_561525</name>
</gene>
<name>A0AAD6VLW9_9AGAR</name>
<organism evidence="2 3">
    <name type="scientific">Mycena pura</name>
    <dbReference type="NCBI Taxonomy" id="153505"/>
    <lineage>
        <taxon>Eukaryota</taxon>
        <taxon>Fungi</taxon>
        <taxon>Dikarya</taxon>
        <taxon>Basidiomycota</taxon>
        <taxon>Agaricomycotina</taxon>
        <taxon>Agaricomycetes</taxon>
        <taxon>Agaricomycetidae</taxon>
        <taxon>Agaricales</taxon>
        <taxon>Marasmiineae</taxon>
        <taxon>Mycenaceae</taxon>
        <taxon>Mycena</taxon>
    </lineage>
</organism>
<evidence type="ECO:0000256" key="1">
    <source>
        <dbReference type="SAM" id="MobiDB-lite"/>
    </source>
</evidence>
<dbReference type="EMBL" id="JARJCW010000014">
    <property type="protein sequence ID" value="KAJ7217010.1"/>
    <property type="molecule type" value="Genomic_DNA"/>
</dbReference>
<comment type="caution">
    <text evidence="2">The sequence shown here is derived from an EMBL/GenBank/DDBJ whole genome shotgun (WGS) entry which is preliminary data.</text>
</comment>
<sequence length="450" mass="49639">MRAGAAACKWTPEETLNGGGSTRRLAGKSHTDEGARQHDAIQGPWLIVHVSSIAFSHIGQSGEFRNVALPQAFAAQARRVGSDGGFIAIHLRLAGQSWYNTRNGQDDGTFFWPSFYSRSAGTFLSFRGVEHENELTDEAYSCASGAFGTSLSEIAARMQVAVARDCVWGCARAPVLHSRYVACWLDYSRRLMMAAVLASARLHGLCLPLEHSQRRTFPKAIFDRHLVRFWPPYAPPLRLLVNAEPASYSSRAPSKFESALDSVSSRLCPRFPPNPRESTCIQLRPHAFRDESFESFGDSFGLGGVMYGEFRFRTCTRKMIGECVALLSIRPGFICLVVHHDVAFLGHEVQQLRRGWSPNVSIDLVAVCRRLFALVLLWGRLVAFAYTPRITISFAARAAAAMLTRASLFPPRSISRFRYLSGLHAGGIENCALSVAEPHIVSKVVESSDG</sequence>
<proteinExistence type="predicted"/>
<evidence type="ECO:0000313" key="3">
    <source>
        <dbReference type="Proteomes" id="UP001219525"/>
    </source>
</evidence>
<dbReference type="AlphaFoldDB" id="A0AAD6VLW9"/>
<feature type="region of interest" description="Disordered" evidence="1">
    <location>
        <begin position="1"/>
        <end position="34"/>
    </location>
</feature>
<dbReference type="Proteomes" id="UP001219525">
    <property type="component" value="Unassembled WGS sequence"/>
</dbReference>
<evidence type="ECO:0000313" key="2">
    <source>
        <dbReference type="EMBL" id="KAJ7217010.1"/>
    </source>
</evidence>
<reference evidence="2" key="1">
    <citation type="submission" date="2023-03" db="EMBL/GenBank/DDBJ databases">
        <title>Massive genome expansion in bonnet fungi (Mycena s.s.) driven by repeated elements and novel gene families across ecological guilds.</title>
        <authorList>
            <consortium name="Lawrence Berkeley National Laboratory"/>
            <person name="Harder C.B."/>
            <person name="Miyauchi S."/>
            <person name="Viragh M."/>
            <person name="Kuo A."/>
            <person name="Thoen E."/>
            <person name="Andreopoulos B."/>
            <person name="Lu D."/>
            <person name="Skrede I."/>
            <person name="Drula E."/>
            <person name="Henrissat B."/>
            <person name="Morin E."/>
            <person name="Kohler A."/>
            <person name="Barry K."/>
            <person name="LaButti K."/>
            <person name="Morin E."/>
            <person name="Salamov A."/>
            <person name="Lipzen A."/>
            <person name="Mereny Z."/>
            <person name="Hegedus B."/>
            <person name="Baldrian P."/>
            <person name="Stursova M."/>
            <person name="Weitz H."/>
            <person name="Taylor A."/>
            <person name="Grigoriev I.V."/>
            <person name="Nagy L.G."/>
            <person name="Martin F."/>
            <person name="Kauserud H."/>
        </authorList>
    </citation>
    <scope>NUCLEOTIDE SEQUENCE</scope>
    <source>
        <strain evidence="2">9144</strain>
    </source>
</reference>
<keyword evidence="3" id="KW-1185">Reference proteome</keyword>
<protein>
    <submittedName>
        <fullName evidence="2">Uncharacterized protein</fullName>
    </submittedName>
</protein>
<accession>A0AAD6VLW9</accession>